<protein>
    <recommendedName>
        <fullName evidence="4">ABC transporter permease</fullName>
    </recommendedName>
</protein>
<evidence type="ECO:0000256" key="1">
    <source>
        <dbReference type="SAM" id="Phobius"/>
    </source>
</evidence>
<feature type="transmembrane region" description="Helical" evidence="1">
    <location>
        <begin position="129"/>
        <end position="159"/>
    </location>
</feature>
<dbReference type="PANTHER" id="PTHR36832:SF1">
    <property type="entry name" value="SLR1174 PROTEIN"/>
    <property type="match status" value="1"/>
</dbReference>
<dbReference type="PANTHER" id="PTHR36832">
    <property type="entry name" value="SLR1174 PROTEIN-RELATED"/>
    <property type="match status" value="1"/>
</dbReference>
<proteinExistence type="predicted"/>
<feature type="transmembrane region" description="Helical" evidence="1">
    <location>
        <begin position="97"/>
        <end position="123"/>
    </location>
</feature>
<dbReference type="RefSeq" id="WP_317637490.1">
    <property type="nucleotide sequence ID" value="NZ_AP026803.1"/>
</dbReference>
<dbReference type="Proteomes" id="UP001321741">
    <property type="component" value="Chromosome"/>
</dbReference>
<feature type="transmembrane region" description="Helical" evidence="1">
    <location>
        <begin position="217"/>
        <end position="238"/>
    </location>
</feature>
<evidence type="ECO:0000313" key="3">
    <source>
        <dbReference type="Proteomes" id="UP001321741"/>
    </source>
</evidence>
<keyword evidence="1" id="KW-1133">Transmembrane helix</keyword>
<keyword evidence="1" id="KW-0812">Transmembrane</keyword>
<organism evidence="2 3">
    <name type="scientific">Lactobacillus xylocopicola</name>
    <dbReference type="NCBI Taxonomy" id="2976676"/>
    <lineage>
        <taxon>Bacteria</taxon>
        <taxon>Bacillati</taxon>
        <taxon>Bacillota</taxon>
        <taxon>Bacilli</taxon>
        <taxon>Lactobacillales</taxon>
        <taxon>Lactobacillaceae</taxon>
        <taxon>Lactobacillus</taxon>
    </lineage>
</organism>
<reference evidence="2 3" key="1">
    <citation type="journal article" date="2023" name="Microbiol. Spectr.">
        <title>Symbiosis of Carpenter Bees with Uncharacterized Lactic Acid Bacteria Showing NAD Auxotrophy.</title>
        <authorList>
            <person name="Kawasaki S."/>
            <person name="Ozawa K."/>
            <person name="Mori T."/>
            <person name="Yamamoto A."/>
            <person name="Ito M."/>
            <person name="Ohkuma M."/>
            <person name="Sakamoto M."/>
            <person name="Matsutani M."/>
        </authorList>
    </citation>
    <scope>NUCLEOTIDE SEQUENCE [LARGE SCALE GENOMIC DNA]</scope>
    <source>
        <strain evidence="2 3">Kim32-2</strain>
    </source>
</reference>
<sequence length="251" mass="29232">MVKKYLAIFYLGLKDSLIYRSNYVIKLIIQFVNLIVSLLMWSWISRKNSLIDYRSLAQYLVVTNITVLLFTTHPAFQLSNLIKSGKIVNFITKPVSLFWYLYFHNVGYSTPLFIFYFLMILFFKVQFKTMLLLLCYFVLAYLMFFSMMMLLGSLGFWVINMWPLRAGINAIYSLLGGLYFPLSLLGQKTYSWIHFNPFSLVTDIPARLISGMLDTHVVNNFCMLGIWTFIFLIGYCVLLTKGLHKYDGASV</sequence>
<feature type="transmembrane region" description="Helical" evidence="1">
    <location>
        <begin position="166"/>
        <end position="185"/>
    </location>
</feature>
<evidence type="ECO:0000313" key="2">
    <source>
        <dbReference type="EMBL" id="BDR59757.1"/>
    </source>
</evidence>
<dbReference type="EMBL" id="AP026803">
    <property type="protein sequence ID" value="BDR59757.1"/>
    <property type="molecule type" value="Genomic_DNA"/>
</dbReference>
<gene>
    <name evidence="2" type="ORF">KIM322_00180</name>
</gene>
<feature type="transmembrane region" description="Helical" evidence="1">
    <location>
        <begin position="56"/>
        <end position="76"/>
    </location>
</feature>
<keyword evidence="3" id="KW-1185">Reference proteome</keyword>
<feature type="transmembrane region" description="Helical" evidence="1">
    <location>
        <begin position="23"/>
        <end position="44"/>
    </location>
</feature>
<evidence type="ECO:0008006" key="4">
    <source>
        <dbReference type="Google" id="ProtNLM"/>
    </source>
</evidence>
<keyword evidence="1" id="KW-0472">Membrane</keyword>
<accession>A0ABM8BF76</accession>
<name>A0ABM8BF76_9LACO</name>